<protein>
    <submittedName>
        <fullName evidence="1">Uncharacterized protein</fullName>
    </submittedName>
</protein>
<evidence type="ECO:0000313" key="1">
    <source>
        <dbReference type="EMBL" id="KKT37865.1"/>
    </source>
</evidence>
<dbReference type="AlphaFoldDB" id="A0A0G1GTC8"/>
<dbReference type="SUPFAM" id="SSF49899">
    <property type="entry name" value="Concanavalin A-like lectins/glucanases"/>
    <property type="match status" value="1"/>
</dbReference>
<gene>
    <name evidence="1" type="ORF">UW22_C0017G0018</name>
</gene>
<proteinExistence type="predicted"/>
<organism evidence="1 2">
    <name type="scientific">Candidatus Gottesmanbacteria bacterium GW2011_GWB1_44_11c</name>
    <dbReference type="NCBI Taxonomy" id="1618447"/>
    <lineage>
        <taxon>Bacteria</taxon>
        <taxon>Candidatus Gottesmaniibacteriota</taxon>
    </lineage>
</organism>
<comment type="caution">
    <text evidence="1">The sequence shown here is derived from an EMBL/GenBank/DDBJ whole genome shotgun (WGS) entry which is preliminary data.</text>
</comment>
<sequence>MASSGTTTYYYIYFGNPQASAPSNTDNAFDIGAKEALLVCPFDGTTTCAAGETPSTATGALRYGASKSALSFDGASDDVTVGNVSSTIQTVEFWVYPNATTNYVIDLNATQTIDILAGTVRANNFTGAVIYV</sequence>
<dbReference type="EMBL" id="LCHM01000017">
    <property type="protein sequence ID" value="KKT37865.1"/>
    <property type="molecule type" value="Genomic_DNA"/>
</dbReference>
<reference evidence="1 2" key="1">
    <citation type="journal article" date="2015" name="Nature">
        <title>rRNA introns, odd ribosomes, and small enigmatic genomes across a large radiation of phyla.</title>
        <authorList>
            <person name="Brown C.T."/>
            <person name="Hug L.A."/>
            <person name="Thomas B.C."/>
            <person name="Sharon I."/>
            <person name="Castelle C.J."/>
            <person name="Singh A."/>
            <person name="Wilkins M.J."/>
            <person name="Williams K.H."/>
            <person name="Banfield J.F."/>
        </authorList>
    </citation>
    <scope>NUCLEOTIDE SEQUENCE [LARGE SCALE GENOMIC DNA]</scope>
</reference>
<dbReference type="Proteomes" id="UP000034617">
    <property type="component" value="Unassembled WGS sequence"/>
</dbReference>
<dbReference type="InterPro" id="IPR013320">
    <property type="entry name" value="ConA-like_dom_sf"/>
</dbReference>
<accession>A0A0G1GTC8</accession>
<dbReference type="Gene3D" id="2.60.120.200">
    <property type="match status" value="1"/>
</dbReference>
<name>A0A0G1GTC8_9BACT</name>
<feature type="non-terminal residue" evidence="1">
    <location>
        <position position="132"/>
    </location>
</feature>
<evidence type="ECO:0000313" key="2">
    <source>
        <dbReference type="Proteomes" id="UP000034617"/>
    </source>
</evidence>